<dbReference type="PROSITE" id="PS51257">
    <property type="entry name" value="PROKAR_LIPOPROTEIN"/>
    <property type="match status" value="1"/>
</dbReference>
<dbReference type="EMBL" id="BMMI01000002">
    <property type="protein sequence ID" value="GGL60389.1"/>
    <property type="molecule type" value="Genomic_DNA"/>
</dbReference>
<evidence type="ECO:0000313" key="4">
    <source>
        <dbReference type="Proteomes" id="UP000648663"/>
    </source>
</evidence>
<protein>
    <recommendedName>
        <fullName evidence="2">GerMN domain-containing protein</fullName>
    </recommendedName>
</protein>
<dbReference type="Proteomes" id="UP000648663">
    <property type="component" value="Unassembled WGS sequence"/>
</dbReference>
<evidence type="ECO:0000256" key="1">
    <source>
        <dbReference type="SAM" id="SignalP"/>
    </source>
</evidence>
<dbReference type="Pfam" id="PF10646">
    <property type="entry name" value="Germane"/>
    <property type="match status" value="1"/>
</dbReference>
<dbReference type="InterPro" id="IPR019606">
    <property type="entry name" value="GerMN"/>
</dbReference>
<evidence type="ECO:0000259" key="2">
    <source>
        <dbReference type="SMART" id="SM00909"/>
    </source>
</evidence>
<comment type="caution">
    <text evidence="3">The sequence shown here is derived from an EMBL/GenBank/DDBJ whole genome shotgun (WGS) entry which is preliminary data.</text>
</comment>
<keyword evidence="4" id="KW-1185">Reference proteome</keyword>
<feature type="domain" description="GerMN" evidence="2">
    <location>
        <begin position="87"/>
        <end position="176"/>
    </location>
</feature>
<feature type="signal peptide" evidence="1">
    <location>
        <begin position="1"/>
        <end position="21"/>
    </location>
</feature>
<proteinExistence type="predicted"/>
<organism evidence="3 4">
    <name type="scientific">Modestobacter marinus</name>
    <dbReference type="NCBI Taxonomy" id="477641"/>
    <lineage>
        <taxon>Bacteria</taxon>
        <taxon>Bacillati</taxon>
        <taxon>Actinomycetota</taxon>
        <taxon>Actinomycetes</taxon>
        <taxon>Geodermatophilales</taxon>
        <taxon>Geodermatophilaceae</taxon>
        <taxon>Modestobacter</taxon>
    </lineage>
</organism>
<dbReference type="SMART" id="SM00909">
    <property type="entry name" value="Germane"/>
    <property type="match status" value="1"/>
</dbReference>
<gene>
    <name evidence="3" type="ORF">GCM10011589_15540</name>
</gene>
<keyword evidence="1" id="KW-0732">Signal</keyword>
<sequence length="203" mass="20799">MNRVHATCCALLLAGALGGCGVPTGGAPEPIPTSQVPYDLASPSPTATGAPSADARLDEPRVYLVAEDGALVPRGRSLEAGPLEDRLDQLLDDLATGPTTGELTDRLSTALRPETSLAVDELSDGRVTIDLGGDAEAPAGQESRRAVAQIVLTATSLPEVETVLLTRAGQPVEAPLPSGELTSRPLSATDYELLLTPTASPTT</sequence>
<feature type="chain" id="PRO_5045241824" description="GerMN domain-containing protein" evidence="1">
    <location>
        <begin position="22"/>
        <end position="203"/>
    </location>
</feature>
<evidence type="ECO:0000313" key="3">
    <source>
        <dbReference type="EMBL" id="GGL60389.1"/>
    </source>
</evidence>
<name>A0ABQ2FW60_9ACTN</name>
<reference evidence="4" key="1">
    <citation type="journal article" date="2019" name="Int. J. Syst. Evol. Microbiol.">
        <title>The Global Catalogue of Microorganisms (GCM) 10K type strain sequencing project: providing services to taxonomists for standard genome sequencing and annotation.</title>
        <authorList>
            <consortium name="The Broad Institute Genomics Platform"/>
            <consortium name="The Broad Institute Genome Sequencing Center for Infectious Disease"/>
            <person name="Wu L."/>
            <person name="Ma J."/>
        </authorList>
    </citation>
    <scope>NUCLEOTIDE SEQUENCE [LARGE SCALE GENOMIC DNA]</scope>
    <source>
        <strain evidence="4">CGMCC 4.5581</strain>
    </source>
</reference>
<accession>A0ABQ2FW60</accession>